<dbReference type="Proteomes" id="UP001652625">
    <property type="component" value="Chromosome 06"/>
</dbReference>
<feature type="compositionally biased region" description="Polar residues" evidence="3">
    <location>
        <begin position="318"/>
        <end position="329"/>
    </location>
</feature>
<dbReference type="RefSeq" id="XP_065656275.1">
    <property type="nucleotide sequence ID" value="XM_065800203.1"/>
</dbReference>
<dbReference type="CDD" id="cd00160">
    <property type="entry name" value="RhoGEF"/>
    <property type="match status" value="1"/>
</dbReference>
<dbReference type="SMART" id="SM00325">
    <property type="entry name" value="RhoGEF"/>
    <property type="match status" value="1"/>
</dbReference>
<feature type="compositionally biased region" description="Acidic residues" evidence="3">
    <location>
        <begin position="389"/>
        <end position="399"/>
    </location>
</feature>
<dbReference type="PROSITE" id="PS50002">
    <property type="entry name" value="SH3"/>
    <property type="match status" value="1"/>
</dbReference>
<dbReference type="SMART" id="SM00326">
    <property type="entry name" value="SH3"/>
    <property type="match status" value="1"/>
</dbReference>
<dbReference type="SUPFAM" id="SSF50044">
    <property type="entry name" value="SH3-domain"/>
    <property type="match status" value="1"/>
</dbReference>
<feature type="compositionally biased region" description="Acidic residues" evidence="3">
    <location>
        <begin position="291"/>
        <end position="303"/>
    </location>
</feature>
<dbReference type="InterPro" id="IPR036028">
    <property type="entry name" value="SH3-like_dom_sf"/>
</dbReference>
<reference evidence="7" key="1">
    <citation type="submission" date="2025-08" db="UniProtKB">
        <authorList>
            <consortium name="RefSeq"/>
        </authorList>
    </citation>
    <scope>IDENTIFICATION</scope>
</reference>
<evidence type="ECO:0000259" key="5">
    <source>
        <dbReference type="PROSITE" id="PS50010"/>
    </source>
</evidence>
<keyword evidence="1 2" id="KW-0728">SH3 domain</keyword>
<accession>A0ABM4C3X9</accession>
<evidence type="ECO:0000256" key="3">
    <source>
        <dbReference type="SAM" id="MobiDB-lite"/>
    </source>
</evidence>
<protein>
    <submittedName>
        <fullName evidence="7">Myosin-M heavy chain isoform X6</fullName>
    </submittedName>
</protein>
<name>A0ABM4C3X9_HYDVU</name>
<dbReference type="InterPro" id="IPR011993">
    <property type="entry name" value="PH-like_dom_sf"/>
</dbReference>
<dbReference type="PROSITE" id="PS50010">
    <property type="entry name" value="DH_2"/>
    <property type="match status" value="1"/>
</dbReference>
<feature type="compositionally biased region" description="Basic and acidic residues" evidence="3">
    <location>
        <begin position="330"/>
        <end position="339"/>
    </location>
</feature>
<dbReference type="PANTHER" id="PTHR12845:SF5">
    <property type="entry name" value="EPHEXIN, ISOFORM D"/>
    <property type="match status" value="1"/>
</dbReference>
<dbReference type="CDD" id="cd01221">
    <property type="entry name" value="PH_ephexin"/>
    <property type="match status" value="1"/>
</dbReference>
<dbReference type="PANTHER" id="PTHR12845">
    <property type="entry name" value="GUANINE NUCLEOTIDE EXCHANGE FACTOR"/>
    <property type="match status" value="1"/>
</dbReference>
<feature type="compositionally biased region" description="Basic and acidic residues" evidence="3">
    <location>
        <begin position="304"/>
        <end position="313"/>
    </location>
</feature>
<keyword evidence="6" id="KW-1185">Reference proteome</keyword>
<feature type="domain" description="SH3" evidence="4">
    <location>
        <begin position="903"/>
        <end position="964"/>
    </location>
</feature>
<evidence type="ECO:0000259" key="4">
    <source>
        <dbReference type="PROSITE" id="PS50002"/>
    </source>
</evidence>
<dbReference type="CDD" id="cd11793">
    <property type="entry name" value="SH3_ephexin1_like"/>
    <property type="match status" value="1"/>
</dbReference>
<feature type="region of interest" description="Disordered" evidence="3">
    <location>
        <begin position="1"/>
        <end position="109"/>
    </location>
</feature>
<dbReference type="Pfam" id="PF00018">
    <property type="entry name" value="SH3_1"/>
    <property type="match status" value="1"/>
</dbReference>
<dbReference type="Pfam" id="PF00621">
    <property type="entry name" value="RhoGEF"/>
    <property type="match status" value="1"/>
</dbReference>
<feature type="compositionally biased region" description="Polar residues" evidence="3">
    <location>
        <begin position="70"/>
        <end position="82"/>
    </location>
</feature>
<evidence type="ECO:0000256" key="1">
    <source>
        <dbReference type="ARBA" id="ARBA00022443"/>
    </source>
</evidence>
<feature type="domain" description="DH" evidence="5">
    <location>
        <begin position="532"/>
        <end position="729"/>
    </location>
</feature>
<dbReference type="SUPFAM" id="SSF50729">
    <property type="entry name" value="PH domain-like"/>
    <property type="match status" value="1"/>
</dbReference>
<dbReference type="Gene3D" id="2.30.29.30">
    <property type="entry name" value="Pleckstrin-homology domain (PH domain)/Phosphotyrosine-binding domain (PTB)"/>
    <property type="match status" value="1"/>
</dbReference>
<sequence>MADSGETLGVSNLIKQFSPAGIRPNIEKPSPKPRNFRNKTEVVQRPSNLDLPEKPTIIQKPAPSPRLGLSPSNLTSKTSFSSIELDDTKKTENNLNSTINKANKPIPPPKKITNLIETNAKNANNIQFIENQHNLKEDIHVLPSPSQTQDLEKINQKNTQYENTELKENKVIKEKESLNKDSKINTLDGLAIVNNNHKKICKANHIYHNDVAFKSTEKNPHRIKENLASKLEHNNENGSGDNSDYEFPYDNNIVLEKIKVSHNTGNNNSCEDSNNNFSSKQIKKINVDINDDDFDINDDSSSDDYDKPEDIEILKPVSYTNKKQSTANKNNHDDYENPNDKLFVPTIQVERQHDESSSSDDYDEPDDVELLGAKAKLVPTSTNNLISSSDDDDNYEDPETNVSTIPPLARNSDSLGRGSVLSPEKYVPLNLNNDFLDCTTYIDPAKVFNSSPNFSNKHYDDIYDDEPLYQVYTAKKLEDVHRKSKKSNSDDSSDEYKNLFKNSKSPIRLLWGEIPEVLKSGILNTIEPNERKRQEAMFELITSEASYLKSLDILISHFMMSKVFLPNPNLPSSNPSEVQFIDRQQYHFLFSGLSSVKSASQRFLRALRKRQQENILISSISDIILEFANSEFNCYIKYCSNQVFQDRTFQALVNTNPQFADALRELEADPKCQGLSMHSFLTMPMQRITRLPLLVDAIIRRCELQSEEYLSTEKALKAIHIVVHNSNEGARKMAQTEEMYYIQKTLIFKTKPIPLVSASRWLVKKGLLYCLHEEGRLSKYKNQLRQIFKGKCKSIFLFLFTDIVIVTKMKSEGQFNVIDYCQRSLLKVEELKNIQTPDPPKVNTLQINPLKYAFTLILLENCNNKTVEYHCFLNTLNDKTRWNEVFFPNQNKVVEGESIYDDFDCPQVQVKRAYQAQQSDELTLIEGDVLKVLRKTPDGWCEGMRLRDDEKGWFPINNTYEIDSKHKRAKNLMLRYRLLSYAQQNIITKGMY</sequence>
<gene>
    <name evidence="7" type="primary">LOC100199360</name>
</gene>
<proteinExistence type="predicted"/>
<feature type="region of interest" description="Disordered" evidence="3">
    <location>
        <begin position="291"/>
        <end position="340"/>
    </location>
</feature>
<dbReference type="SUPFAM" id="SSF48065">
    <property type="entry name" value="DBL homology domain (DH-domain)"/>
    <property type="match status" value="1"/>
</dbReference>
<dbReference type="InterPro" id="IPR047270">
    <property type="entry name" value="PH_ephexin"/>
</dbReference>
<evidence type="ECO:0000256" key="2">
    <source>
        <dbReference type="PROSITE-ProRule" id="PRU00192"/>
    </source>
</evidence>
<dbReference type="InterPro" id="IPR001452">
    <property type="entry name" value="SH3_domain"/>
</dbReference>
<dbReference type="InterPro" id="IPR035899">
    <property type="entry name" value="DBL_dom_sf"/>
</dbReference>
<dbReference type="Gene3D" id="2.30.30.40">
    <property type="entry name" value="SH3 Domains"/>
    <property type="match status" value="1"/>
</dbReference>
<feature type="region of interest" description="Disordered" evidence="3">
    <location>
        <begin position="382"/>
        <end position="410"/>
    </location>
</feature>
<dbReference type="GeneID" id="100199360"/>
<dbReference type="Gene3D" id="1.20.900.10">
    <property type="entry name" value="Dbl homology (DH) domain"/>
    <property type="match status" value="1"/>
</dbReference>
<organism evidence="6 7">
    <name type="scientific">Hydra vulgaris</name>
    <name type="common">Hydra</name>
    <name type="synonym">Hydra attenuata</name>
    <dbReference type="NCBI Taxonomy" id="6087"/>
    <lineage>
        <taxon>Eukaryota</taxon>
        <taxon>Metazoa</taxon>
        <taxon>Cnidaria</taxon>
        <taxon>Hydrozoa</taxon>
        <taxon>Hydroidolina</taxon>
        <taxon>Anthoathecata</taxon>
        <taxon>Aplanulata</taxon>
        <taxon>Hydridae</taxon>
        <taxon>Hydra</taxon>
    </lineage>
</organism>
<evidence type="ECO:0000313" key="6">
    <source>
        <dbReference type="Proteomes" id="UP001652625"/>
    </source>
</evidence>
<evidence type="ECO:0000313" key="7">
    <source>
        <dbReference type="RefSeq" id="XP_065656275.1"/>
    </source>
</evidence>
<dbReference type="InterPro" id="IPR000219">
    <property type="entry name" value="DH_dom"/>
</dbReference>
<dbReference type="InterPro" id="IPR047271">
    <property type="entry name" value="Ephexin-like"/>
</dbReference>